<dbReference type="InterPro" id="IPR050243">
    <property type="entry name" value="PHP_phosphatase"/>
</dbReference>
<dbReference type="Proteomes" id="UP000820818">
    <property type="component" value="Unassembled WGS sequence"/>
</dbReference>
<dbReference type="GO" id="GO:0008270">
    <property type="term" value="F:zinc ion binding"/>
    <property type="evidence" value="ECO:0007669"/>
    <property type="project" value="TreeGrafter"/>
</dbReference>
<dbReference type="EMBL" id="WJBH02000281">
    <property type="protein sequence ID" value="KAI9549701.1"/>
    <property type="molecule type" value="Genomic_DNA"/>
</dbReference>
<sequence>MFKHTGNRSFLEAFVKQTEGVDFKNLKTEKEVFEKAKLPFIEPELRENPEVLESARENKLPHLIHLGDIKGVIHTHTTYSDGLHSVREMAEAAQDLGYQYIAISDHSKAAFYANGLKEDRIEQQWQEIDDLNKTFFNFKILKSIECDILNDGSLDYSDDILRGFDVVIASVHSNLKMDEAKATARLIKAIENPFTHILGHPTGRLLLSREGYPIDHKKVIEACAANGVAIELNANPYRLDLDWTWIPYARERGVFISINPDAHSVEGIQDIRYGVLAARKGHLEAEGCLNAQDLEGFYNLLRK</sequence>
<proteinExistence type="predicted"/>
<dbReference type="Pfam" id="PF02811">
    <property type="entry name" value="PHP"/>
    <property type="match status" value="1"/>
</dbReference>
<protein>
    <recommendedName>
        <fullName evidence="1">Polymerase/histidinol phosphatase N-terminal domain-containing protein</fullName>
    </recommendedName>
</protein>
<dbReference type="SMART" id="SM00481">
    <property type="entry name" value="POLIIIAc"/>
    <property type="match status" value="1"/>
</dbReference>
<dbReference type="InterPro" id="IPR047967">
    <property type="entry name" value="PolX_PHP"/>
</dbReference>
<keyword evidence="3" id="KW-1185">Reference proteome</keyword>
<dbReference type="Gene3D" id="3.20.20.140">
    <property type="entry name" value="Metal-dependent hydrolases"/>
    <property type="match status" value="1"/>
</dbReference>
<name>A0AAD5KTW9_9CRUS</name>
<accession>A0AAD5KTW9</accession>
<feature type="domain" description="Polymerase/histidinol phosphatase N-terminal" evidence="1">
    <location>
        <begin position="71"/>
        <end position="150"/>
    </location>
</feature>
<dbReference type="FunFam" id="3.20.20.140:FF:000047">
    <property type="entry name" value="PHP domain-containing protein"/>
    <property type="match status" value="1"/>
</dbReference>
<dbReference type="PANTHER" id="PTHR36928:SF1">
    <property type="entry name" value="PHOSPHATASE YCDX-RELATED"/>
    <property type="match status" value="1"/>
</dbReference>
<dbReference type="SUPFAM" id="SSF89550">
    <property type="entry name" value="PHP domain-like"/>
    <property type="match status" value="1"/>
</dbReference>
<dbReference type="GO" id="GO:0042578">
    <property type="term" value="F:phosphoric ester hydrolase activity"/>
    <property type="evidence" value="ECO:0007669"/>
    <property type="project" value="TreeGrafter"/>
</dbReference>
<dbReference type="PANTHER" id="PTHR36928">
    <property type="entry name" value="PHOSPHATASE YCDX-RELATED"/>
    <property type="match status" value="1"/>
</dbReference>
<dbReference type="InterPro" id="IPR003141">
    <property type="entry name" value="Pol/His_phosphatase_N"/>
</dbReference>
<reference evidence="2" key="1">
    <citation type="submission" date="2022-05" db="EMBL/GenBank/DDBJ databases">
        <title>A multi-omics perspective on studying reproductive biology in Daphnia sinensis.</title>
        <authorList>
            <person name="Jia J."/>
        </authorList>
    </citation>
    <scope>NUCLEOTIDE SEQUENCE</scope>
    <source>
        <strain evidence="2">WSL</strain>
    </source>
</reference>
<comment type="caution">
    <text evidence="2">The sequence shown here is derived from an EMBL/GenBank/DDBJ whole genome shotgun (WGS) entry which is preliminary data.</text>
</comment>
<organism evidence="2 3">
    <name type="scientific">Daphnia sinensis</name>
    <dbReference type="NCBI Taxonomy" id="1820382"/>
    <lineage>
        <taxon>Eukaryota</taxon>
        <taxon>Metazoa</taxon>
        <taxon>Ecdysozoa</taxon>
        <taxon>Arthropoda</taxon>
        <taxon>Crustacea</taxon>
        <taxon>Branchiopoda</taxon>
        <taxon>Diplostraca</taxon>
        <taxon>Cladocera</taxon>
        <taxon>Anomopoda</taxon>
        <taxon>Daphniidae</taxon>
        <taxon>Daphnia</taxon>
        <taxon>Daphnia similis group</taxon>
    </lineage>
</organism>
<dbReference type="AlphaFoldDB" id="A0AAD5KTW9"/>
<dbReference type="InterPro" id="IPR016195">
    <property type="entry name" value="Pol/histidinol_Pase-like"/>
</dbReference>
<gene>
    <name evidence="2" type="ORF">GHT06_007387</name>
</gene>
<evidence type="ECO:0000313" key="3">
    <source>
        <dbReference type="Proteomes" id="UP000820818"/>
    </source>
</evidence>
<evidence type="ECO:0000259" key="1">
    <source>
        <dbReference type="SMART" id="SM00481"/>
    </source>
</evidence>
<dbReference type="InterPro" id="IPR004013">
    <property type="entry name" value="PHP_dom"/>
</dbReference>
<dbReference type="CDD" id="cd07436">
    <property type="entry name" value="PHP_PolX"/>
    <property type="match status" value="1"/>
</dbReference>
<dbReference type="GO" id="GO:0005829">
    <property type="term" value="C:cytosol"/>
    <property type="evidence" value="ECO:0007669"/>
    <property type="project" value="TreeGrafter"/>
</dbReference>
<evidence type="ECO:0000313" key="2">
    <source>
        <dbReference type="EMBL" id="KAI9549701.1"/>
    </source>
</evidence>